<dbReference type="RefSeq" id="XP_028968788.1">
    <property type="nucleotide sequence ID" value="XM_029112955.1"/>
</dbReference>
<dbReference type="Proteomes" id="UP000694867">
    <property type="component" value="Unplaced"/>
</dbReference>
<dbReference type="KEGG" id="goe:100906865"/>
<dbReference type="Pfam" id="PF03109">
    <property type="entry name" value="ABC1"/>
    <property type="match status" value="1"/>
</dbReference>
<keyword evidence="4" id="KW-0418">Kinase</keyword>
<protein>
    <submittedName>
        <fullName evidence="4">Uncharacterized aarF domain-containing protein kinase 5</fullName>
    </submittedName>
</protein>
<gene>
    <name evidence="4" type="primary">LOC100906865</name>
</gene>
<dbReference type="InterPro" id="IPR051130">
    <property type="entry name" value="Mito_struct-func_regulator"/>
</dbReference>
<comment type="similarity">
    <text evidence="1">Belongs to the protein kinase superfamily. ADCK protein kinase family.</text>
</comment>
<evidence type="ECO:0000259" key="2">
    <source>
        <dbReference type="Pfam" id="PF03109"/>
    </source>
</evidence>
<dbReference type="GO" id="GO:0016301">
    <property type="term" value="F:kinase activity"/>
    <property type="evidence" value="ECO:0007669"/>
    <property type="project" value="UniProtKB-KW"/>
</dbReference>
<evidence type="ECO:0000256" key="1">
    <source>
        <dbReference type="ARBA" id="ARBA00009670"/>
    </source>
</evidence>
<dbReference type="AlphaFoldDB" id="A0AAJ7SJ02"/>
<name>A0AAJ7SJ02_9ACAR</name>
<dbReference type="InterPro" id="IPR045307">
    <property type="entry name" value="ADCK1_dom"/>
</dbReference>
<dbReference type="CDD" id="cd13969">
    <property type="entry name" value="ADCK1-like"/>
    <property type="match status" value="1"/>
</dbReference>
<dbReference type="PANTHER" id="PTHR43173:SF28">
    <property type="entry name" value="AARF DOMAIN CONTAINING KINASE 5"/>
    <property type="match status" value="1"/>
</dbReference>
<dbReference type="GeneID" id="100906865"/>
<proteinExistence type="inferred from homology"/>
<keyword evidence="3" id="KW-1185">Reference proteome</keyword>
<evidence type="ECO:0000313" key="3">
    <source>
        <dbReference type="Proteomes" id="UP000694867"/>
    </source>
</evidence>
<dbReference type="PANTHER" id="PTHR43173">
    <property type="entry name" value="ABC1 FAMILY PROTEIN"/>
    <property type="match status" value="1"/>
</dbReference>
<accession>A0AAJ7SJ02</accession>
<evidence type="ECO:0000313" key="4">
    <source>
        <dbReference type="RefSeq" id="XP_028968788.1"/>
    </source>
</evidence>
<dbReference type="InterPro" id="IPR011009">
    <property type="entry name" value="Kinase-like_dom_sf"/>
</dbReference>
<dbReference type="InterPro" id="IPR004147">
    <property type="entry name" value="ABC1_dom"/>
</dbReference>
<dbReference type="SUPFAM" id="SSF56112">
    <property type="entry name" value="Protein kinase-like (PK-like)"/>
    <property type="match status" value="1"/>
</dbReference>
<dbReference type="CTD" id="203054"/>
<reference evidence="4" key="1">
    <citation type="submission" date="2025-08" db="UniProtKB">
        <authorList>
            <consortium name="RefSeq"/>
        </authorList>
    </citation>
    <scope>IDENTIFICATION</scope>
</reference>
<sequence>MRLQMFRKFARLVPKRRTLASAGVLTASGILGYYSLEESYRKQIRISSSGIVRFLRTLRIGTIISVDYWLTNNLSPDSLSACHLRCSSRILDGCLRNGGVYVKLGQGLVAMNHILPEEYLDTLEVLHDRALRDLPLDEVEKTFIEDFGDKPQSLFNSFEPECVAAASLAQVFKAQTKEGRDVAVKIQYSDLRARFSGDVWTLGILVSLAGWMHPDYDFRWVLDYLRTSLVRELDFEIEAENMRKCARDLADLHFIMVPEIVDSLSSKRVLTMDWIDGIKINRNSELQEKGYSLHDIDFKLIKASSTQVFRHGFLHGDPHPGNVLVVPNPKKPTDPYLCLLDHGLYERLDDSTRLSLCSLWRSIVYNDDNGMRESSKRLGVPEENYRIFCELLVQRPLLFRARSGVPLAKGLSKREMQYMKEMAAKRFDEIMACLRVLPRPMLLVFRNINTVRSIAKTHGHPVDRFSVMAREADLALFRRKFRDGRMILYRKLYSNLIYVIRRAQLELFLVCVRVADWVSRHVQRIVLYYNQDVADLVDHVKRSHEKRERFLVE</sequence>
<keyword evidence="4" id="KW-0808">Transferase</keyword>
<organism evidence="3 4">
    <name type="scientific">Galendromus occidentalis</name>
    <name type="common">western predatory mite</name>
    <dbReference type="NCBI Taxonomy" id="34638"/>
    <lineage>
        <taxon>Eukaryota</taxon>
        <taxon>Metazoa</taxon>
        <taxon>Ecdysozoa</taxon>
        <taxon>Arthropoda</taxon>
        <taxon>Chelicerata</taxon>
        <taxon>Arachnida</taxon>
        <taxon>Acari</taxon>
        <taxon>Parasitiformes</taxon>
        <taxon>Mesostigmata</taxon>
        <taxon>Gamasina</taxon>
        <taxon>Phytoseioidea</taxon>
        <taxon>Phytoseiidae</taxon>
        <taxon>Typhlodrominae</taxon>
        <taxon>Galendromus</taxon>
    </lineage>
</organism>
<feature type="domain" description="ABC1 atypical kinase-like" evidence="2">
    <location>
        <begin position="132"/>
        <end position="374"/>
    </location>
</feature>